<evidence type="ECO:0000256" key="1">
    <source>
        <dbReference type="SAM" id="SignalP"/>
    </source>
</evidence>
<dbReference type="RefSeq" id="WP_065145731.1">
    <property type="nucleotide sequence ID" value="NZ_LZLS01000183.1"/>
</dbReference>
<dbReference type="AlphaFoldDB" id="A0A1A3NRJ6"/>
<comment type="caution">
    <text evidence="2">The sequence shown here is derived from an EMBL/GenBank/DDBJ whole genome shotgun (WGS) entry which is preliminary data.</text>
</comment>
<evidence type="ECO:0000313" key="2">
    <source>
        <dbReference type="EMBL" id="OBK22947.1"/>
    </source>
</evidence>
<keyword evidence="1" id="KW-0732">Signal</keyword>
<organism evidence="2 3">
    <name type="scientific">Mycobacterium asiaticum</name>
    <dbReference type="NCBI Taxonomy" id="1790"/>
    <lineage>
        <taxon>Bacteria</taxon>
        <taxon>Bacillati</taxon>
        <taxon>Actinomycetota</taxon>
        <taxon>Actinomycetes</taxon>
        <taxon>Mycobacteriales</taxon>
        <taxon>Mycobacteriaceae</taxon>
        <taxon>Mycobacterium</taxon>
    </lineage>
</organism>
<feature type="chain" id="PRO_5008327219" evidence="1">
    <location>
        <begin position="26"/>
        <end position="70"/>
    </location>
</feature>
<proteinExistence type="predicted"/>
<dbReference type="Proteomes" id="UP000093928">
    <property type="component" value="Unassembled WGS sequence"/>
</dbReference>
<accession>A0A1A3NRJ6</accession>
<evidence type="ECO:0000313" key="3">
    <source>
        <dbReference type="Proteomes" id="UP000093928"/>
    </source>
</evidence>
<sequence length="70" mass="6937">MIAKVLSTIAIAASVALATANPAGADPSVFAVLSCSCDAGPSFSVGDPTVRQQVDAGIENGLADLQSFLD</sequence>
<dbReference type="OrthoDB" id="4750837at2"/>
<gene>
    <name evidence="2" type="ORF">A5634_00405</name>
</gene>
<reference evidence="2 3" key="1">
    <citation type="submission" date="2016-06" db="EMBL/GenBank/DDBJ databases">
        <authorList>
            <person name="Kjaerup R.B."/>
            <person name="Dalgaard T.S."/>
            <person name="Juul-Madsen H.R."/>
        </authorList>
    </citation>
    <scope>NUCLEOTIDE SEQUENCE [LARGE SCALE GENOMIC DNA]</scope>
    <source>
        <strain evidence="2 3">1165133.8</strain>
    </source>
</reference>
<dbReference type="EMBL" id="LZLS01000183">
    <property type="protein sequence ID" value="OBK22947.1"/>
    <property type="molecule type" value="Genomic_DNA"/>
</dbReference>
<name>A0A1A3NRJ6_MYCAS</name>
<feature type="signal peptide" evidence="1">
    <location>
        <begin position="1"/>
        <end position="25"/>
    </location>
</feature>
<protein>
    <submittedName>
        <fullName evidence="2">Uncharacterized protein</fullName>
    </submittedName>
</protein>